<comment type="caution">
    <text evidence="1">The sequence shown here is derived from an EMBL/GenBank/DDBJ whole genome shotgun (WGS) entry which is preliminary data.</text>
</comment>
<proteinExistence type="predicted"/>
<gene>
    <name evidence="1" type="ORF">E0Y62_25630</name>
</gene>
<protein>
    <submittedName>
        <fullName evidence="1">Uncharacterized protein</fullName>
    </submittedName>
</protein>
<dbReference type="AlphaFoldDB" id="A0A4R1AVS0"/>
<evidence type="ECO:0000313" key="2">
    <source>
        <dbReference type="Proteomes" id="UP000293846"/>
    </source>
</evidence>
<name>A0A4R1AVS0_9BACI</name>
<reference evidence="1 2" key="1">
    <citation type="submission" date="2019-03" db="EMBL/GenBank/DDBJ databases">
        <authorList>
            <person name="Jensen L."/>
            <person name="Storgaard J."/>
            <person name="Sulaj E."/>
            <person name="Schramm A."/>
            <person name="Marshall I.P.G."/>
        </authorList>
    </citation>
    <scope>NUCLEOTIDE SEQUENCE [LARGE SCALE GENOMIC DNA]</scope>
    <source>
        <strain evidence="1 2">2017H2G3</strain>
    </source>
</reference>
<accession>A0A4R1AVS0</accession>
<organism evidence="1 2">
    <name type="scientific">Cytobacillus praedii</name>
    <dbReference type="NCBI Taxonomy" id="1742358"/>
    <lineage>
        <taxon>Bacteria</taxon>
        <taxon>Bacillati</taxon>
        <taxon>Bacillota</taxon>
        <taxon>Bacilli</taxon>
        <taxon>Bacillales</taxon>
        <taxon>Bacillaceae</taxon>
        <taxon>Cytobacillus</taxon>
    </lineage>
</organism>
<feature type="non-terminal residue" evidence="1">
    <location>
        <position position="211"/>
    </location>
</feature>
<sequence length="211" mass="24907">MPKKHSYEFVKSVIENRGKYRLISKEYIDARTKLEIICPNDHTFYMTFDNFKKGCDCKYCANDKRKKPFLSHQQVKHYIEFESNSNCLLLSKEYTGVTQKLKIKCPCNNIFTTDFHNFKLGKNRCNECNGITNWNYVMVKEFVNAQEYDLISENYTKSIDKLSMQCPNGHIIDLSFYDFKRGNRCAKCAGNKKHTIEEVAEFIVERESNYK</sequence>
<dbReference type="EMBL" id="SJTH01000081">
    <property type="protein sequence ID" value="TCJ01122.1"/>
    <property type="molecule type" value="Genomic_DNA"/>
</dbReference>
<evidence type="ECO:0000313" key="1">
    <source>
        <dbReference type="EMBL" id="TCJ01122.1"/>
    </source>
</evidence>
<dbReference type="Proteomes" id="UP000293846">
    <property type="component" value="Unassembled WGS sequence"/>
</dbReference>
<dbReference type="RefSeq" id="WP_207634859.1">
    <property type="nucleotide sequence ID" value="NZ_SJTH01000081.1"/>
</dbReference>
<keyword evidence="2" id="KW-1185">Reference proteome</keyword>